<proteinExistence type="predicted"/>
<dbReference type="PANTHER" id="PTHR11122">
    <property type="entry name" value="APOSPORY-ASSOCIATED PROTEIN C-RELATED"/>
    <property type="match status" value="1"/>
</dbReference>
<gene>
    <name evidence="1" type="ORF">FC56_GL000584</name>
</gene>
<dbReference type="GO" id="GO:0030246">
    <property type="term" value="F:carbohydrate binding"/>
    <property type="evidence" value="ECO:0007669"/>
    <property type="project" value="InterPro"/>
</dbReference>
<dbReference type="PATRIC" id="fig|1423802.4.peg.593"/>
<dbReference type="GO" id="GO:0005975">
    <property type="term" value="P:carbohydrate metabolic process"/>
    <property type="evidence" value="ECO:0007669"/>
    <property type="project" value="InterPro"/>
</dbReference>
<dbReference type="EMBL" id="AYZR01000008">
    <property type="protein sequence ID" value="KRM93864.1"/>
    <property type="molecule type" value="Genomic_DNA"/>
</dbReference>
<evidence type="ECO:0000313" key="1">
    <source>
        <dbReference type="EMBL" id="KRM93864.1"/>
    </source>
</evidence>
<dbReference type="InterPro" id="IPR014718">
    <property type="entry name" value="GH-type_carb-bd"/>
</dbReference>
<organism evidence="1 2">
    <name type="scientific">Lentilactobacillus senioris DSM 24302 = JCM 17472</name>
    <dbReference type="NCBI Taxonomy" id="1423802"/>
    <lineage>
        <taxon>Bacteria</taxon>
        <taxon>Bacillati</taxon>
        <taxon>Bacillota</taxon>
        <taxon>Bacilli</taxon>
        <taxon>Lactobacillales</taxon>
        <taxon>Lactobacillaceae</taxon>
        <taxon>Lentilactobacillus</taxon>
    </lineage>
</organism>
<keyword evidence="2" id="KW-1185">Reference proteome</keyword>
<dbReference type="CDD" id="cd09024">
    <property type="entry name" value="Aldose_epim_lacX"/>
    <property type="match status" value="1"/>
</dbReference>
<dbReference type="AlphaFoldDB" id="A0A0R2CQD7"/>
<dbReference type="Pfam" id="PF01263">
    <property type="entry name" value="Aldose_epim"/>
    <property type="match status" value="1"/>
</dbReference>
<comment type="caution">
    <text evidence="1">The sequence shown here is derived from an EMBL/GenBank/DDBJ whole genome shotgun (WGS) entry which is preliminary data.</text>
</comment>
<name>A0A0R2CQD7_9LACO</name>
<protein>
    <submittedName>
        <fullName evidence="1">Aldose 1-epimerase</fullName>
    </submittedName>
</protein>
<dbReference type="RefSeq" id="WP_056978351.1">
    <property type="nucleotide sequence ID" value="NZ_AYZR01000008.1"/>
</dbReference>
<accession>A0A0R2CQD7</accession>
<dbReference type="STRING" id="1423802.FC56_GL000584"/>
<reference evidence="1 2" key="1">
    <citation type="journal article" date="2015" name="Genome Announc.">
        <title>Expanding the biotechnology potential of lactobacilli through comparative genomics of 213 strains and associated genera.</title>
        <authorList>
            <person name="Sun Z."/>
            <person name="Harris H.M."/>
            <person name="McCann A."/>
            <person name="Guo C."/>
            <person name="Argimon S."/>
            <person name="Zhang W."/>
            <person name="Yang X."/>
            <person name="Jeffery I.B."/>
            <person name="Cooney J.C."/>
            <person name="Kagawa T.F."/>
            <person name="Liu W."/>
            <person name="Song Y."/>
            <person name="Salvetti E."/>
            <person name="Wrobel A."/>
            <person name="Rasinkangas P."/>
            <person name="Parkhill J."/>
            <person name="Rea M.C."/>
            <person name="O'Sullivan O."/>
            <person name="Ritari J."/>
            <person name="Douillard F.P."/>
            <person name="Paul Ross R."/>
            <person name="Yang R."/>
            <person name="Briner A.E."/>
            <person name="Felis G.E."/>
            <person name="de Vos W.M."/>
            <person name="Barrangou R."/>
            <person name="Klaenhammer T.R."/>
            <person name="Caufield P.W."/>
            <person name="Cui Y."/>
            <person name="Zhang H."/>
            <person name="O'Toole P.W."/>
        </authorList>
    </citation>
    <scope>NUCLEOTIDE SEQUENCE [LARGE SCALE GENOMIC DNA]</scope>
    <source>
        <strain evidence="1 2">DSM 24302</strain>
    </source>
</reference>
<evidence type="ECO:0000313" key="2">
    <source>
        <dbReference type="Proteomes" id="UP000051256"/>
    </source>
</evidence>
<dbReference type="InterPro" id="IPR037481">
    <property type="entry name" value="LacX"/>
</dbReference>
<sequence>MIELVNNDLTVKINEMGAELTSVINSDSIEFMWQADKAFWGRHAPVLFPIVGRLKDDQYQYDGKTYSMSQHGFARDNHFSVVAQTSTAVTLELKSNENTKLKFPFDFSLRITYTLDQHSLKVGYEVINQGEAEMPFSIGAHPGFNIPLVTDEASFTDYVLRVAPATNYQQVPLRAPLSDPQNTHELNLRQPLALTHQLFENDAVILELEGKEITVMLETVKNDHGVALTVANAPYLGIWSPYPKEAPFVCLEPWWGLADPVDTDGKLEHKFAINHLATKQQFTADFSMTFF</sequence>
<dbReference type="InterPro" id="IPR008183">
    <property type="entry name" value="Aldose_1/G6P_1-epimerase"/>
</dbReference>
<dbReference type="PANTHER" id="PTHR11122:SF13">
    <property type="entry name" value="GLUCOSE-6-PHOSPHATE 1-EPIMERASE"/>
    <property type="match status" value="1"/>
</dbReference>
<dbReference type="InterPro" id="IPR011013">
    <property type="entry name" value="Gal_mutarotase_sf_dom"/>
</dbReference>
<dbReference type="Proteomes" id="UP000051256">
    <property type="component" value="Unassembled WGS sequence"/>
</dbReference>
<dbReference type="Gene3D" id="2.70.98.10">
    <property type="match status" value="1"/>
</dbReference>
<dbReference type="GO" id="GO:0016853">
    <property type="term" value="F:isomerase activity"/>
    <property type="evidence" value="ECO:0007669"/>
    <property type="project" value="InterPro"/>
</dbReference>
<dbReference type="SUPFAM" id="SSF74650">
    <property type="entry name" value="Galactose mutarotase-like"/>
    <property type="match status" value="1"/>
</dbReference>